<evidence type="ECO:0000313" key="5">
    <source>
        <dbReference type="Proteomes" id="UP000007947"/>
    </source>
</evidence>
<evidence type="ECO:0000313" key="4">
    <source>
        <dbReference type="EMBL" id="BAK36899.1"/>
    </source>
</evidence>
<dbReference type="SUPFAM" id="SSF53590">
    <property type="entry name" value="Nucleoside hydrolase"/>
    <property type="match status" value="1"/>
</dbReference>
<dbReference type="InterPro" id="IPR023186">
    <property type="entry name" value="IUNH"/>
</dbReference>
<feature type="domain" description="Inosine/uridine-preferring nucleoside hydrolase" evidence="3">
    <location>
        <begin position="8"/>
        <end position="306"/>
    </location>
</feature>
<dbReference type="GO" id="GO:0008477">
    <property type="term" value="F:purine nucleosidase activity"/>
    <property type="evidence" value="ECO:0007669"/>
    <property type="project" value="TreeGrafter"/>
</dbReference>
<dbReference type="EC" id="3.2.2.-" evidence="4"/>
<dbReference type="InterPro" id="IPR001910">
    <property type="entry name" value="Inosine/uridine_hydrolase_dom"/>
</dbReference>
<dbReference type="eggNOG" id="COG1957">
    <property type="taxonomic scope" value="Bacteria"/>
</dbReference>
<dbReference type="EMBL" id="AP012204">
    <property type="protein sequence ID" value="BAK36899.1"/>
    <property type="molecule type" value="Genomic_DNA"/>
</dbReference>
<dbReference type="HOGENOM" id="CLU_036838_2_1_11"/>
<name>F5XQ68_MICPN</name>
<proteinExistence type="predicted"/>
<dbReference type="GO" id="GO:0005829">
    <property type="term" value="C:cytosol"/>
    <property type="evidence" value="ECO:0007669"/>
    <property type="project" value="TreeGrafter"/>
</dbReference>
<keyword evidence="1 4" id="KW-0378">Hydrolase</keyword>
<organism evidence="4 5">
    <name type="scientific">Microlunatus phosphovorus (strain ATCC 700054 / DSM 10555 / JCM 9379 / NBRC 101784 / NCIMB 13414 / VKM Ac-1990 / NM-1)</name>
    <dbReference type="NCBI Taxonomy" id="1032480"/>
    <lineage>
        <taxon>Bacteria</taxon>
        <taxon>Bacillati</taxon>
        <taxon>Actinomycetota</taxon>
        <taxon>Actinomycetes</taxon>
        <taxon>Propionibacteriales</taxon>
        <taxon>Propionibacteriaceae</taxon>
        <taxon>Microlunatus</taxon>
    </lineage>
</organism>
<dbReference type="InterPro" id="IPR036452">
    <property type="entry name" value="Ribo_hydro-like"/>
</dbReference>
<reference evidence="4 5" key="1">
    <citation type="submission" date="2011-05" db="EMBL/GenBank/DDBJ databases">
        <title>Whole genome sequence of Microlunatus phosphovorus NM-1.</title>
        <authorList>
            <person name="Hosoyama A."/>
            <person name="Sasaki K."/>
            <person name="Harada T."/>
            <person name="Igarashi R."/>
            <person name="Kawakoshi A."/>
            <person name="Sasagawa M."/>
            <person name="Fukada J."/>
            <person name="Nakamura S."/>
            <person name="Katano Y."/>
            <person name="Hanada S."/>
            <person name="Kamagata Y."/>
            <person name="Nakamura N."/>
            <person name="Yamazaki S."/>
            <person name="Fujita N."/>
        </authorList>
    </citation>
    <scope>NUCLEOTIDE SEQUENCE [LARGE SCALE GENOMIC DNA]</scope>
    <source>
        <strain evidence="5">ATCC 700054 / DSM 10555 / JCM 9379 / NBRC 101784 / NCIMB 13414 / VKM Ac-1990 / NM-1</strain>
    </source>
</reference>
<keyword evidence="2 4" id="KW-0326">Glycosidase</keyword>
<dbReference type="Pfam" id="PF01156">
    <property type="entry name" value="IU_nuc_hydro"/>
    <property type="match status" value="1"/>
</dbReference>
<dbReference type="Gene3D" id="3.90.245.10">
    <property type="entry name" value="Ribonucleoside hydrolase-like"/>
    <property type="match status" value="1"/>
</dbReference>
<keyword evidence="5" id="KW-1185">Reference proteome</keyword>
<evidence type="ECO:0000256" key="1">
    <source>
        <dbReference type="ARBA" id="ARBA00022801"/>
    </source>
</evidence>
<protein>
    <submittedName>
        <fullName evidence="4">Ribonucleoside hydrolase</fullName>
        <ecNumber evidence="4">3.2.2.-</ecNumber>
    </submittedName>
</protein>
<dbReference type="PANTHER" id="PTHR12304:SF4">
    <property type="entry name" value="URIDINE NUCLEOSIDASE"/>
    <property type="match status" value="1"/>
</dbReference>
<evidence type="ECO:0000256" key="2">
    <source>
        <dbReference type="ARBA" id="ARBA00023295"/>
    </source>
</evidence>
<gene>
    <name evidence="4" type="ordered locus">MLP_38850</name>
</gene>
<accession>F5XQ68</accession>
<dbReference type="PANTHER" id="PTHR12304">
    <property type="entry name" value="INOSINE-URIDINE PREFERRING NUCLEOSIDE HYDROLASE"/>
    <property type="match status" value="1"/>
</dbReference>
<dbReference type="CDD" id="cd02650">
    <property type="entry name" value="nuc_hydro_CaPnhB"/>
    <property type="match status" value="1"/>
</dbReference>
<sequence length="319" mass="33250">MTLAKTPIYFDTDLGIDDSMALAYLLATPEIEIKGIGTVGGNCSAAQAARNTLDLLGIAGRADIPVAVGCHDWLAHPFDGGSPEVHGANGIGDIELPTAAAEPVDEHAVDMLIRLAHEHPGQLRVLAVGPFTNLAAAVQKDPAISELVDRVVVMGGAAMVPGNMTPVAEANVNHDPEAAAVVLAAPWQVTTLGLDVTMDHQFEEADRIALVDSGRPVAGAIAAMMDGYADFYTGVFGRRAVALHDPLAAAAACGHLTYASAPVVDVVVDDTDGPGRGQTIADLRGRFRGFPEQPGAHAQVVLELERPFAPMLLERIVSL</sequence>
<dbReference type="AlphaFoldDB" id="F5XQ68"/>
<evidence type="ECO:0000259" key="3">
    <source>
        <dbReference type="Pfam" id="PF01156"/>
    </source>
</evidence>
<dbReference type="GO" id="GO:0006152">
    <property type="term" value="P:purine nucleoside catabolic process"/>
    <property type="evidence" value="ECO:0007669"/>
    <property type="project" value="TreeGrafter"/>
</dbReference>
<dbReference type="STRING" id="1032480.MLP_38850"/>
<dbReference type="KEGG" id="mph:MLP_38850"/>
<dbReference type="Proteomes" id="UP000007947">
    <property type="component" value="Chromosome"/>
</dbReference>